<dbReference type="InterPro" id="IPR026250">
    <property type="entry name" value="ITPRIP-like"/>
</dbReference>
<organism evidence="9 10">
    <name type="scientific">Myripristis murdjan</name>
    <name type="common">pinecone soldierfish</name>
    <dbReference type="NCBI Taxonomy" id="586833"/>
    <lineage>
        <taxon>Eukaryota</taxon>
        <taxon>Metazoa</taxon>
        <taxon>Chordata</taxon>
        <taxon>Craniata</taxon>
        <taxon>Vertebrata</taxon>
        <taxon>Euteleostomi</taxon>
        <taxon>Actinopterygii</taxon>
        <taxon>Neopterygii</taxon>
        <taxon>Teleostei</taxon>
        <taxon>Neoteleostei</taxon>
        <taxon>Acanthomorphata</taxon>
        <taxon>Holocentriformes</taxon>
        <taxon>Holocentridae</taxon>
        <taxon>Myripristis</taxon>
    </lineage>
</organism>
<dbReference type="GeneTree" id="ENSGT01050000244827"/>
<evidence type="ECO:0000256" key="5">
    <source>
        <dbReference type="ARBA" id="ARBA00022475"/>
    </source>
</evidence>
<evidence type="ECO:0000313" key="10">
    <source>
        <dbReference type="Proteomes" id="UP000472263"/>
    </source>
</evidence>
<proteinExistence type="predicted"/>
<dbReference type="Ensembl" id="ENSMMDT00005016564.1">
    <property type="protein sequence ID" value="ENSMMDP00005016138.1"/>
    <property type="gene ID" value="ENSMMDG00005008183.1"/>
</dbReference>
<accession>A0A667XPF4</accession>
<keyword evidence="5" id="KW-0472">Membrane</keyword>
<reference evidence="9" key="3">
    <citation type="submission" date="2025-09" db="UniProtKB">
        <authorList>
            <consortium name="Ensembl"/>
        </authorList>
    </citation>
    <scope>IDENTIFICATION</scope>
</reference>
<keyword evidence="10" id="KW-1185">Reference proteome</keyword>
<name>A0A667XPF4_9TELE</name>
<comment type="subcellular location">
    <subcellularLocation>
        <location evidence="2">Cell membrane</location>
        <topology evidence="2">Single-pass type I membrane protein</topology>
    </subcellularLocation>
    <subcellularLocation>
        <location evidence="3">Nucleus outer membrane</location>
        <topology evidence="3">Single-pass type I membrane protein</topology>
    </subcellularLocation>
</comment>
<keyword evidence="5" id="KW-1003">Cell membrane</keyword>
<evidence type="ECO:0000256" key="4">
    <source>
        <dbReference type="ARBA" id="ARBA00019443"/>
    </source>
</evidence>
<sequence>MQDTIFRVFVVALGLITYPREDPMVEEWDNVIPVDIQEHEDKLLWEREKLEQDMTPTSQEDTLEMASTDWEDHYLWYIWNTFSIISMIRFLRKYVRRSSHKKYGDDDISEDSLFSVKSISGEVPLPDSDTLQRFHSKCIKNDKRWREDEFLEGFADDLLEAMRAVTDRNGSMVIEDFQMVKDVCDIIIPFTPPEPYSFQCHLWTNQTCGMTPDMQLCGKIKMVENVKIQNGCPCTSSNAGDDVVCLLHCENDNVKSEITDVYNGLLCMKDTPFLSKSHVTKWFQGTVRDAWAQISHKYEFELNFRNSDAPGALVVRFKSGKTITFNMNPVVKLNSEAYFLITAHSSDMLWTLNVSIYEDRLLHHLSKSLPENSCHIQILEIAYFLHKRQTALTGGSALKNIHFKNTLMHLLLTKAATQWHPDNMACRLRDLLVLVEKSLRQKLLHHFLVGNPSTQKYIELPDALSHAKPVNLFLPLVAHDCLYTNALVHFHEMLKNTCMLIEDYVPSKYSLD</sequence>
<reference evidence="9" key="1">
    <citation type="submission" date="2019-06" db="EMBL/GenBank/DDBJ databases">
        <authorList>
            <consortium name="Wellcome Sanger Institute Data Sharing"/>
        </authorList>
    </citation>
    <scope>NUCLEOTIDE SEQUENCE [LARGE SCALE GENOMIC DNA]</scope>
</reference>
<dbReference type="GO" id="GO:0005640">
    <property type="term" value="C:nuclear outer membrane"/>
    <property type="evidence" value="ECO:0007669"/>
    <property type="project" value="UniProtKB-SubCell"/>
</dbReference>
<dbReference type="PANTHER" id="PTHR10656">
    <property type="entry name" value="CELL FATE DETERMINING PROTEIN MAB21-RELATED"/>
    <property type="match status" value="1"/>
</dbReference>
<dbReference type="PANTHER" id="PTHR10656:SF8">
    <property type="entry name" value="INOSITOL 1,4,5-TRISPHOSPHATE RECEPTOR-INTERACTING PROTEIN"/>
    <property type="match status" value="1"/>
</dbReference>
<keyword evidence="7" id="KW-0325">Glycoprotein</keyword>
<dbReference type="SMART" id="SM01265">
    <property type="entry name" value="Mab-21"/>
    <property type="match status" value="1"/>
</dbReference>
<evidence type="ECO:0000256" key="6">
    <source>
        <dbReference type="ARBA" id="ARBA00023054"/>
    </source>
</evidence>
<dbReference type="PRINTS" id="PR02107">
    <property type="entry name" value="INOS145TPRIP"/>
</dbReference>
<protein>
    <recommendedName>
        <fullName evidence="4">Inositol 1,4,5-trisphosphate receptor-interacting protein</fullName>
    </recommendedName>
</protein>
<keyword evidence="8" id="KW-0539">Nucleus</keyword>
<evidence type="ECO:0000256" key="8">
    <source>
        <dbReference type="ARBA" id="ARBA00023242"/>
    </source>
</evidence>
<dbReference type="GO" id="GO:0005886">
    <property type="term" value="C:plasma membrane"/>
    <property type="evidence" value="ECO:0007669"/>
    <property type="project" value="UniProtKB-SubCell"/>
</dbReference>
<keyword evidence="6" id="KW-0175">Coiled coil</keyword>
<evidence type="ECO:0000256" key="3">
    <source>
        <dbReference type="ARBA" id="ARBA00004494"/>
    </source>
</evidence>
<evidence type="ECO:0000313" key="9">
    <source>
        <dbReference type="Ensembl" id="ENSMMDP00005016138.1"/>
    </source>
</evidence>
<reference evidence="9" key="2">
    <citation type="submission" date="2025-08" db="UniProtKB">
        <authorList>
            <consortium name="Ensembl"/>
        </authorList>
    </citation>
    <scope>IDENTIFICATION</scope>
</reference>
<gene>
    <name evidence="9" type="primary">LOC115362371</name>
</gene>
<dbReference type="AlphaFoldDB" id="A0A667XPF4"/>
<dbReference type="Proteomes" id="UP000472263">
    <property type="component" value="Chromosome 1"/>
</dbReference>
<evidence type="ECO:0000256" key="1">
    <source>
        <dbReference type="ARBA" id="ARBA00003856"/>
    </source>
</evidence>
<comment type="function">
    <text evidence="1">Enhances Ca(2+)-mediated inhibition of inositol 1,4,5-triphosphate receptor (ITPR) Ca(2+) release.</text>
</comment>
<dbReference type="InParanoid" id="A0A667XPF4"/>
<evidence type="ECO:0000256" key="2">
    <source>
        <dbReference type="ARBA" id="ARBA00004251"/>
    </source>
</evidence>
<dbReference type="Gene3D" id="1.10.1410.40">
    <property type="match status" value="1"/>
</dbReference>
<evidence type="ECO:0000256" key="7">
    <source>
        <dbReference type="ARBA" id="ARBA00023180"/>
    </source>
</evidence>
<dbReference type="InterPro" id="IPR024810">
    <property type="entry name" value="MAB21L/cGLR"/>
</dbReference>